<organism evidence="9 10">
    <name type="scientific">Bifiguratus adelaidae</name>
    <dbReference type="NCBI Taxonomy" id="1938954"/>
    <lineage>
        <taxon>Eukaryota</taxon>
        <taxon>Fungi</taxon>
        <taxon>Fungi incertae sedis</taxon>
        <taxon>Mucoromycota</taxon>
        <taxon>Mucoromycotina</taxon>
        <taxon>Endogonomycetes</taxon>
        <taxon>Endogonales</taxon>
        <taxon>Endogonales incertae sedis</taxon>
        <taxon>Bifiguratus</taxon>
    </lineage>
</organism>
<feature type="domain" description="Major facilitator superfamily (MFS) profile" evidence="8">
    <location>
        <begin position="17"/>
        <end position="462"/>
    </location>
</feature>
<evidence type="ECO:0000313" key="10">
    <source>
        <dbReference type="Proteomes" id="UP000242875"/>
    </source>
</evidence>
<reference evidence="9 10" key="1">
    <citation type="journal article" date="2017" name="Mycologia">
        <title>Bifiguratus adelaidae, gen. et sp. nov., a new member of Mucoromycotina in endophytic and soil-dwelling habitats.</title>
        <authorList>
            <person name="Torres-Cruz T.J."/>
            <person name="Billingsley Tobias T.L."/>
            <person name="Almatruk M."/>
            <person name="Hesse C."/>
            <person name="Kuske C.R."/>
            <person name="Desiro A."/>
            <person name="Benucci G.M."/>
            <person name="Bonito G."/>
            <person name="Stajich J.E."/>
            <person name="Dunlap C."/>
            <person name="Arnold A.E."/>
            <person name="Porras-Alfaro A."/>
        </authorList>
    </citation>
    <scope>NUCLEOTIDE SEQUENCE [LARGE SCALE GENOMIC DNA]</scope>
    <source>
        <strain evidence="9 10">AZ0501</strain>
    </source>
</reference>
<keyword evidence="4" id="KW-0812">Transmembrane</keyword>
<keyword evidence="6" id="KW-0472">Membrane</keyword>
<dbReference type="InterPro" id="IPR003663">
    <property type="entry name" value="Sugar/inositol_transpt"/>
</dbReference>
<accession>A0A261Y4I8</accession>
<dbReference type="EMBL" id="MVBO01000016">
    <property type="protein sequence ID" value="OZJ05384.1"/>
    <property type="molecule type" value="Genomic_DNA"/>
</dbReference>
<gene>
    <name evidence="9" type="ORF">BZG36_01976</name>
</gene>
<comment type="similarity">
    <text evidence="2 7">Belongs to the major facilitator superfamily. Sugar transporter (TC 2.A.1.1) family.</text>
</comment>
<dbReference type="InterPro" id="IPR005829">
    <property type="entry name" value="Sugar_transporter_CS"/>
</dbReference>
<dbReference type="Pfam" id="PF00083">
    <property type="entry name" value="Sugar_tr"/>
    <property type="match status" value="1"/>
</dbReference>
<dbReference type="PANTHER" id="PTHR48022">
    <property type="entry name" value="PLASTIDIC GLUCOSE TRANSPORTER 4"/>
    <property type="match status" value="1"/>
</dbReference>
<sequence length="527" mass="57122">MVRYYGLRGKTLNTFMLVGVIGPAYILFGYNNACAGGLLGLPAWIQTFPQIDTLNTTGAQQESNSRVQGTVVAMYTLGCFFGALSCIFLGDRLGRIRTMMLGAFVHIIGATLQASSFSLPQLIIGRLVSGLGLGALSATAPNWQSECSKAEHRGSTVLLEGLYISSGLAIVSWINFGMSHTSGSVAWRFPLALAALWSIIVLLVVPGLPESPRWLIKKGRIDEAREVLAALDDLAPDSEEVTDSVKEIESSLLVTGQGRFRDIFQNGPERLFHRACLAAAGQLFQQMSGINAIAFYIATIFEQYLGLTAVDARILGAAVFTWQTACSPLGVLTVDKFGRRKLMIFSTIGMGCCMTILAGTVSFPQNHAAIAVAGIFIFMFSFFFPTGFLGLTFLYATEVAPLSVRVPITSISTGTAWLFNFVVAEVTPIGFTDIRARYYIVFACMNFFLILPSVYFLFPETNGRTLEEVDEIFLQSNSIFDSVKVANNLPRQHLSKHGVAIKALNEKAGADLASANPEKAEVQTVDA</sequence>
<comment type="subcellular location">
    <subcellularLocation>
        <location evidence="1">Membrane</location>
        <topology evidence="1">Multi-pass membrane protein</topology>
    </subcellularLocation>
</comment>
<dbReference type="GO" id="GO:0005351">
    <property type="term" value="F:carbohydrate:proton symporter activity"/>
    <property type="evidence" value="ECO:0007669"/>
    <property type="project" value="TreeGrafter"/>
</dbReference>
<evidence type="ECO:0000256" key="7">
    <source>
        <dbReference type="RuleBase" id="RU003346"/>
    </source>
</evidence>
<evidence type="ECO:0000259" key="8">
    <source>
        <dbReference type="PROSITE" id="PS50850"/>
    </source>
</evidence>
<dbReference type="Proteomes" id="UP000242875">
    <property type="component" value="Unassembled WGS sequence"/>
</dbReference>
<evidence type="ECO:0000256" key="1">
    <source>
        <dbReference type="ARBA" id="ARBA00004141"/>
    </source>
</evidence>
<comment type="caution">
    <text evidence="9">The sequence shown here is derived from an EMBL/GenBank/DDBJ whole genome shotgun (WGS) entry which is preliminary data.</text>
</comment>
<dbReference type="PANTHER" id="PTHR48022:SF45">
    <property type="entry name" value="MAJOR FACILITATOR SUPERFAMILY (MFS) PROFILE DOMAIN-CONTAINING PROTEIN-RELATED"/>
    <property type="match status" value="1"/>
</dbReference>
<dbReference type="InterPro" id="IPR005828">
    <property type="entry name" value="MFS_sugar_transport-like"/>
</dbReference>
<dbReference type="NCBIfam" id="TIGR00879">
    <property type="entry name" value="SP"/>
    <property type="match status" value="1"/>
</dbReference>
<dbReference type="Gene3D" id="1.20.1250.20">
    <property type="entry name" value="MFS general substrate transporter like domains"/>
    <property type="match status" value="1"/>
</dbReference>
<dbReference type="GO" id="GO:0016020">
    <property type="term" value="C:membrane"/>
    <property type="evidence" value="ECO:0007669"/>
    <property type="project" value="UniProtKB-SubCell"/>
</dbReference>
<dbReference type="AlphaFoldDB" id="A0A261Y4I8"/>
<dbReference type="InterPro" id="IPR036259">
    <property type="entry name" value="MFS_trans_sf"/>
</dbReference>
<dbReference type="OrthoDB" id="6612291at2759"/>
<evidence type="ECO:0000256" key="2">
    <source>
        <dbReference type="ARBA" id="ARBA00010992"/>
    </source>
</evidence>
<keyword evidence="5" id="KW-1133">Transmembrane helix</keyword>
<dbReference type="PROSITE" id="PS50850">
    <property type="entry name" value="MFS"/>
    <property type="match status" value="1"/>
</dbReference>
<evidence type="ECO:0000313" key="9">
    <source>
        <dbReference type="EMBL" id="OZJ05384.1"/>
    </source>
</evidence>
<name>A0A261Y4I8_9FUNG</name>
<dbReference type="SUPFAM" id="SSF103473">
    <property type="entry name" value="MFS general substrate transporter"/>
    <property type="match status" value="1"/>
</dbReference>
<keyword evidence="10" id="KW-1185">Reference proteome</keyword>
<dbReference type="PRINTS" id="PR00171">
    <property type="entry name" value="SUGRTRNSPORT"/>
</dbReference>
<keyword evidence="3 7" id="KW-0813">Transport</keyword>
<protein>
    <recommendedName>
        <fullName evidence="8">Major facilitator superfamily (MFS) profile domain-containing protein</fullName>
    </recommendedName>
</protein>
<proteinExistence type="inferred from homology"/>
<evidence type="ECO:0000256" key="5">
    <source>
        <dbReference type="ARBA" id="ARBA00022989"/>
    </source>
</evidence>
<dbReference type="InterPro" id="IPR050360">
    <property type="entry name" value="MFS_Sugar_Transporters"/>
</dbReference>
<evidence type="ECO:0000256" key="6">
    <source>
        <dbReference type="ARBA" id="ARBA00023136"/>
    </source>
</evidence>
<dbReference type="InterPro" id="IPR020846">
    <property type="entry name" value="MFS_dom"/>
</dbReference>
<evidence type="ECO:0000256" key="4">
    <source>
        <dbReference type="ARBA" id="ARBA00022692"/>
    </source>
</evidence>
<dbReference type="PROSITE" id="PS00216">
    <property type="entry name" value="SUGAR_TRANSPORT_1"/>
    <property type="match status" value="1"/>
</dbReference>
<evidence type="ECO:0000256" key="3">
    <source>
        <dbReference type="ARBA" id="ARBA00022448"/>
    </source>
</evidence>